<sequence>MNTVPAIDRAEQLARQAREAAEVRALATRPDVVALRVEGISAQVDALLWAGVGLGLLFTTVNVQRFAAGGAPAFSAVWWAAWLLDPMVSVVLLAVIRGEQVTARQQLRPAVWARVTKWTAFAATYVMNTWEAWGLHGGAPSAAGVVLHSIPPLLVLLAAEAGPELREQLARTAAAVGHSDHDAAVREPAPIREAQATEIHERRDRTAEAIQQPGVETARRRGSGHGGASPRRRMLDDYLVEARAVLASACATGDAPTVTPSWCRTVTGCSAGTSVKLAAALRATEAAAVSS</sequence>
<protein>
    <recommendedName>
        <fullName evidence="4">DUF2637 domain-containing protein</fullName>
    </recommendedName>
</protein>
<evidence type="ECO:0000313" key="3">
    <source>
        <dbReference type="Proteomes" id="UP001499967"/>
    </source>
</evidence>
<dbReference type="EMBL" id="BAAAHP010000194">
    <property type="protein sequence ID" value="GAA0898323.1"/>
    <property type="molecule type" value="Genomic_DNA"/>
</dbReference>
<evidence type="ECO:0008006" key="4">
    <source>
        <dbReference type="Google" id="ProtNLM"/>
    </source>
</evidence>
<dbReference type="Proteomes" id="UP001499967">
    <property type="component" value="Unassembled WGS sequence"/>
</dbReference>
<keyword evidence="1" id="KW-0812">Transmembrane</keyword>
<feature type="transmembrane region" description="Helical" evidence="1">
    <location>
        <begin position="46"/>
        <end position="64"/>
    </location>
</feature>
<accession>A0ABP3YPA8</accession>
<evidence type="ECO:0000313" key="2">
    <source>
        <dbReference type="EMBL" id="GAA0898323.1"/>
    </source>
</evidence>
<keyword evidence="3" id="KW-1185">Reference proteome</keyword>
<name>A0ABP3YPA8_9PSEU</name>
<feature type="transmembrane region" description="Helical" evidence="1">
    <location>
        <begin position="76"/>
        <end position="96"/>
    </location>
</feature>
<comment type="caution">
    <text evidence="2">The sequence shown here is derived from an EMBL/GenBank/DDBJ whole genome shotgun (WGS) entry which is preliminary data.</text>
</comment>
<evidence type="ECO:0000256" key="1">
    <source>
        <dbReference type="SAM" id="Phobius"/>
    </source>
</evidence>
<dbReference type="RefSeq" id="WP_343945092.1">
    <property type="nucleotide sequence ID" value="NZ_BAAAHP010000194.1"/>
</dbReference>
<organism evidence="2 3">
    <name type="scientific">Pseudonocardia zijingensis</name>
    <dbReference type="NCBI Taxonomy" id="153376"/>
    <lineage>
        <taxon>Bacteria</taxon>
        <taxon>Bacillati</taxon>
        <taxon>Actinomycetota</taxon>
        <taxon>Actinomycetes</taxon>
        <taxon>Pseudonocardiales</taxon>
        <taxon>Pseudonocardiaceae</taxon>
        <taxon>Pseudonocardia</taxon>
    </lineage>
</organism>
<keyword evidence="1" id="KW-0472">Membrane</keyword>
<proteinExistence type="predicted"/>
<reference evidence="3" key="1">
    <citation type="journal article" date="2019" name="Int. J. Syst. Evol. Microbiol.">
        <title>The Global Catalogue of Microorganisms (GCM) 10K type strain sequencing project: providing services to taxonomists for standard genome sequencing and annotation.</title>
        <authorList>
            <consortium name="The Broad Institute Genomics Platform"/>
            <consortium name="The Broad Institute Genome Sequencing Center for Infectious Disease"/>
            <person name="Wu L."/>
            <person name="Ma J."/>
        </authorList>
    </citation>
    <scope>NUCLEOTIDE SEQUENCE [LARGE SCALE GENOMIC DNA]</scope>
    <source>
        <strain evidence="3">JCM 11117</strain>
    </source>
</reference>
<keyword evidence="1" id="KW-1133">Transmembrane helix</keyword>
<gene>
    <name evidence="2" type="ORF">GCM10009559_60550</name>
</gene>